<keyword evidence="6" id="KW-0805">Transcription regulation</keyword>
<keyword evidence="5" id="KW-0862">Zinc</keyword>
<evidence type="ECO:0000256" key="5">
    <source>
        <dbReference type="ARBA" id="ARBA00022833"/>
    </source>
</evidence>
<dbReference type="Proteomes" id="UP000623129">
    <property type="component" value="Unassembled WGS sequence"/>
</dbReference>
<dbReference type="InterPro" id="IPR036236">
    <property type="entry name" value="Znf_C2H2_sf"/>
</dbReference>
<feature type="domain" description="C2H2-type" evidence="10">
    <location>
        <begin position="11"/>
        <end position="33"/>
    </location>
</feature>
<keyword evidence="12" id="KW-1185">Reference proteome</keyword>
<gene>
    <name evidence="11" type="ORF">FCM35_KLT10085</name>
</gene>
<dbReference type="OrthoDB" id="654211at2759"/>
<evidence type="ECO:0000256" key="1">
    <source>
        <dbReference type="ARBA" id="ARBA00004123"/>
    </source>
</evidence>
<dbReference type="Pfam" id="PF13912">
    <property type="entry name" value="zf-C2H2_6"/>
    <property type="match status" value="2"/>
</dbReference>
<dbReference type="PROSITE" id="PS50157">
    <property type="entry name" value="ZINC_FINGER_C2H2_2"/>
    <property type="match status" value="2"/>
</dbReference>
<dbReference type="PANTHER" id="PTHR26374">
    <property type="entry name" value="ZINC FINGER PROTEIN ZAT5"/>
    <property type="match status" value="1"/>
</dbReference>
<dbReference type="AlphaFoldDB" id="A0A833RSU9"/>
<dbReference type="SMART" id="SM00355">
    <property type="entry name" value="ZnF_C2H2"/>
    <property type="match status" value="2"/>
</dbReference>
<dbReference type="EMBL" id="SWLB01000002">
    <property type="protein sequence ID" value="KAF3341241.1"/>
    <property type="molecule type" value="Genomic_DNA"/>
</dbReference>
<evidence type="ECO:0000259" key="10">
    <source>
        <dbReference type="PROSITE" id="PS50157"/>
    </source>
</evidence>
<organism evidence="11 12">
    <name type="scientific">Carex littledalei</name>
    <dbReference type="NCBI Taxonomy" id="544730"/>
    <lineage>
        <taxon>Eukaryota</taxon>
        <taxon>Viridiplantae</taxon>
        <taxon>Streptophyta</taxon>
        <taxon>Embryophyta</taxon>
        <taxon>Tracheophyta</taxon>
        <taxon>Spermatophyta</taxon>
        <taxon>Magnoliopsida</taxon>
        <taxon>Liliopsida</taxon>
        <taxon>Poales</taxon>
        <taxon>Cyperaceae</taxon>
        <taxon>Cyperoideae</taxon>
        <taxon>Cariceae</taxon>
        <taxon>Carex</taxon>
        <taxon>Carex subgen. Euthyceras</taxon>
    </lineage>
</organism>
<evidence type="ECO:0000256" key="2">
    <source>
        <dbReference type="ARBA" id="ARBA00022723"/>
    </source>
</evidence>
<evidence type="ECO:0000256" key="4">
    <source>
        <dbReference type="ARBA" id="ARBA00022771"/>
    </source>
</evidence>
<sequence length="209" mass="23669">MMESLKEEVKFSCKVCEQSFPSGPALGGHMRRHFSGNLNKKTKSDFGKLEEEVALALIALKMSGSRKSELLEIDIPESGAEEAASKSLSVEMWPKDREKIQVTDPAPEEKEKIVASAKKRKMADTDVLLPDLKRVVYECNTCHRTFRSQQALGGHRSGQMRGRTCKKEDIESKAVPARFNCDGYILKRDVVWAKRRRSAKVFISYFVRN</sequence>
<dbReference type="GO" id="GO:0008270">
    <property type="term" value="F:zinc ion binding"/>
    <property type="evidence" value="ECO:0007669"/>
    <property type="project" value="UniProtKB-KW"/>
</dbReference>
<protein>
    <submittedName>
        <fullName evidence="11">Zinc finger protein ZAT9</fullName>
    </submittedName>
</protein>
<name>A0A833RSU9_9POAL</name>
<keyword evidence="4 9" id="KW-0863">Zinc-finger</keyword>
<evidence type="ECO:0000256" key="8">
    <source>
        <dbReference type="ARBA" id="ARBA00023242"/>
    </source>
</evidence>
<keyword evidence="3" id="KW-0677">Repeat</keyword>
<dbReference type="SUPFAM" id="SSF57667">
    <property type="entry name" value="beta-beta-alpha zinc fingers"/>
    <property type="match status" value="1"/>
</dbReference>
<evidence type="ECO:0000313" key="11">
    <source>
        <dbReference type="EMBL" id="KAF3341241.1"/>
    </source>
</evidence>
<dbReference type="PANTHER" id="PTHR26374:SF456">
    <property type="entry name" value="ZINC FINGER PROTEIN ZAT5-LIKE"/>
    <property type="match status" value="1"/>
</dbReference>
<dbReference type="GO" id="GO:0005634">
    <property type="term" value="C:nucleus"/>
    <property type="evidence" value="ECO:0007669"/>
    <property type="project" value="UniProtKB-SubCell"/>
</dbReference>
<keyword evidence="7" id="KW-0804">Transcription</keyword>
<evidence type="ECO:0000256" key="6">
    <source>
        <dbReference type="ARBA" id="ARBA00023015"/>
    </source>
</evidence>
<evidence type="ECO:0000256" key="9">
    <source>
        <dbReference type="PROSITE-ProRule" id="PRU00042"/>
    </source>
</evidence>
<dbReference type="Gene3D" id="3.30.160.60">
    <property type="entry name" value="Classic Zinc Finger"/>
    <property type="match status" value="1"/>
</dbReference>
<evidence type="ECO:0000256" key="3">
    <source>
        <dbReference type="ARBA" id="ARBA00022737"/>
    </source>
</evidence>
<dbReference type="InterPro" id="IPR013087">
    <property type="entry name" value="Znf_C2H2_type"/>
</dbReference>
<evidence type="ECO:0000256" key="7">
    <source>
        <dbReference type="ARBA" id="ARBA00023163"/>
    </source>
</evidence>
<reference evidence="11" key="1">
    <citation type="submission" date="2020-01" db="EMBL/GenBank/DDBJ databases">
        <title>Genome sequence of Kobresia littledalei, the first chromosome-level genome in the family Cyperaceae.</title>
        <authorList>
            <person name="Qu G."/>
        </authorList>
    </citation>
    <scope>NUCLEOTIDE SEQUENCE</scope>
    <source>
        <strain evidence="11">C.B.Clarke</strain>
        <tissue evidence="11">Leaf</tissue>
    </source>
</reference>
<proteinExistence type="predicted"/>
<keyword evidence="8" id="KW-0539">Nucleus</keyword>
<accession>A0A833RSU9</accession>
<comment type="subcellular location">
    <subcellularLocation>
        <location evidence="1">Nucleus</location>
    </subcellularLocation>
</comment>
<keyword evidence="2" id="KW-0479">Metal-binding</keyword>
<evidence type="ECO:0000313" key="12">
    <source>
        <dbReference type="Proteomes" id="UP000623129"/>
    </source>
</evidence>
<comment type="caution">
    <text evidence="11">The sequence shown here is derived from an EMBL/GenBank/DDBJ whole genome shotgun (WGS) entry which is preliminary data.</text>
</comment>
<feature type="domain" description="C2H2-type" evidence="10">
    <location>
        <begin position="137"/>
        <end position="164"/>
    </location>
</feature>
<dbReference type="PROSITE" id="PS00028">
    <property type="entry name" value="ZINC_FINGER_C2H2_1"/>
    <property type="match status" value="1"/>
</dbReference>